<keyword evidence="7 9" id="KW-0472">Membrane</keyword>
<dbReference type="PANTHER" id="PTHR35011:SF2">
    <property type="entry name" value="2,3-DIKETO-L-GULONATE TRAP TRANSPORTER SMALL PERMEASE PROTEIN YIAM"/>
    <property type="match status" value="1"/>
</dbReference>
<evidence type="ECO:0000256" key="7">
    <source>
        <dbReference type="ARBA" id="ARBA00023136"/>
    </source>
</evidence>
<dbReference type="GO" id="GO:0022857">
    <property type="term" value="F:transmembrane transporter activity"/>
    <property type="evidence" value="ECO:0007669"/>
    <property type="project" value="TreeGrafter"/>
</dbReference>
<evidence type="ECO:0000313" key="12">
    <source>
        <dbReference type="Proteomes" id="UP000317369"/>
    </source>
</evidence>
<dbReference type="GO" id="GO:0015740">
    <property type="term" value="P:C4-dicarboxylate transport"/>
    <property type="evidence" value="ECO:0007669"/>
    <property type="project" value="TreeGrafter"/>
</dbReference>
<dbReference type="RefSeq" id="WP_145078209.1">
    <property type="nucleotide sequence ID" value="NZ_CP036425.1"/>
</dbReference>
<dbReference type="PANTHER" id="PTHR35011">
    <property type="entry name" value="2,3-DIKETO-L-GULONATE TRAP TRANSPORTER SMALL PERMEASE PROTEIN YIAM"/>
    <property type="match status" value="1"/>
</dbReference>
<dbReference type="InterPro" id="IPR007387">
    <property type="entry name" value="TRAP_DctQ"/>
</dbReference>
<proteinExistence type="inferred from homology"/>
<dbReference type="Proteomes" id="UP000317369">
    <property type="component" value="Chromosome"/>
</dbReference>
<gene>
    <name evidence="11" type="ORF">KS4_24850</name>
</gene>
<sequence length="175" mass="19560">MSEQNETKSKSIFTIALEWVVIVIMFTLTIDVIWGVFSRYVIGRQSQWTDELATTLLIWVAMLGAALAYAEHKHLGIDYLVLKCSSAVRSFLEIFTHILVIAFAGTVMIYGGFNLCFARYDSGQMMAALGVSKAYFYLAVPIAGLFIVGYAAHNIYTIFTQHSPSISEHQIEDVD</sequence>
<comment type="subcellular location">
    <subcellularLocation>
        <location evidence="1">Cell inner membrane</location>
        <topology evidence="1">Multi-pass membrane protein</topology>
    </subcellularLocation>
</comment>
<keyword evidence="2" id="KW-0813">Transport</keyword>
<keyword evidence="3" id="KW-1003">Cell membrane</keyword>
<evidence type="ECO:0000256" key="3">
    <source>
        <dbReference type="ARBA" id="ARBA00022475"/>
    </source>
</evidence>
<organism evidence="11 12">
    <name type="scientific">Poriferisphaera corsica</name>
    <dbReference type="NCBI Taxonomy" id="2528020"/>
    <lineage>
        <taxon>Bacteria</taxon>
        <taxon>Pseudomonadati</taxon>
        <taxon>Planctomycetota</taxon>
        <taxon>Phycisphaerae</taxon>
        <taxon>Phycisphaerales</taxon>
        <taxon>Phycisphaeraceae</taxon>
        <taxon>Poriferisphaera</taxon>
    </lineage>
</organism>
<evidence type="ECO:0000256" key="4">
    <source>
        <dbReference type="ARBA" id="ARBA00022519"/>
    </source>
</evidence>
<evidence type="ECO:0000259" key="10">
    <source>
        <dbReference type="Pfam" id="PF04290"/>
    </source>
</evidence>
<dbReference type="InterPro" id="IPR055348">
    <property type="entry name" value="DctQ"/>
</dbReference>
<name>A0A517YW11_9BACT</name>
<evidence type="ECO:0000313" key="11">
    <source>
        <dbReference type="EMBL" id="QDU34415.1"/>
    </source>
</evidence>
<dbReference type="AlphaFoldDB" id="A0A517YW11"/>
<keyword evidence="5 9" id="KW-0812">Transmembrane</keyword>
<evidence type="ECO:0000256" key="5">
    <source>
        <dbReference type="ARBA" id="ARBA00022692"/>
    </source>
</evidence>
<protein>
    <submittedName>
        <fullName evidence="11">2,3-diketo-L-gulonate TRAP transporter small permease protein YiaM</fullName>
    </submittedName>
</protein>
<evidence type="ECO:0000256" key="2">
    <source>
        <dbReference type="ARBA" id="ARBA00022448"/>
    </source>
</evidence>
<dbReference type="EMBL" id="CP036425">
    <property type="protein sequence ID" value="QDU34415.1"/>
    <property type="molecule type" value="Genomic_DNA"/>
</dbReference>
<keyword evidence="4" id="KW-0997">Cell inner membrane</keyword>
<feature type="transmembrane region" description="Helical" evidence="9">
    <location>
        <begin position="91"/>
        <end position="114"/>
    </location>
</feature>
<evidence type="ECO:0000256" key="9">
    <source>
        <dbReference type="SAM" id="Phobius"/>
    </source>
</evidence>
<feature type="transmembrane region" description="Helical" evidence="9">
    <location>
        <begin position="52"/>
        <end position="70"/>
    </location>
</feature>
<keyword evidence="12" id="KW-1185">Reference proteome</keyword>
<accession>A0A517YW11</accession>
<feature type="transmembrane region" description="Helical" evidence="9">
    <location>
        <begin position="134"/>
        <end position="152"/>
    </location>
</feature>
<evidence type="ECO:0000256" key="1">
    <source>
        <dbReference type="ARBA" id="ARBA00004429"/>
    </source>
</evidence>
<evidence type="ECO:0000256" key="8">
    <source>
        <dbReference type="ARBA" id="ARBA00038436"/>
    </source>
</evidence>
<feature type="transmembrane region" description="Helical" evidence="9">
    <location>
        <begin position="12"/>
        <end position="37"/>
    </location>
</feature>
<comment type="similarity">
    <text evidence="8">Belongs to the TRAP transporter small permease family.</text>
</comment>
<reference evidence="11 12" key="1">
    <citation type="submission" date="2019-02" db="EMBL/GenBank/DDBJ databases">
        <title>Deep-cultivation of Planctomycetes and their phenomic and genomic characterization uncovers novel biology.</title>
        <authorList>
            <person name="Wiegand S."/>
            <person name="Jogler M."/>
            <person name="Boedeker C."/>
            <person name="Pinto D."/>
            <person name="Vollmers J."/>
            <person name="Rivas-Marin E."/>
            <person name="Kohn T."/>
            <person name="Peeters S.H."/>
            <person name="Heuer A."/>
            <person name="Rast P."/>
            <person name="Oberbeckmann S."/>
            <person name="Bunk B."/>
            <person name="Jeske O."/>
            <person name="Meyerdierks A."/>
            <person name="Storesund J.E."/>
            <person name="Kallscheuer N."/>
            <person name="Luecker S."/>
            <person name="Lage O.M."/>
            <person name="Pohl T."/>
            <person name="Merkel B.J."/>
            <person name="Hornburger P."/>
            <person name="Mueller R.-W."/>
            <person name="Bruemmer F."/>
            <person name="Labrenz M."/>
            <person name="Spormann A.M."/>
            <person name="Op den Camp H."/>
            <person name="Overmann J."/>
            <person name="Amann R."/>
            <person name="Jetten M.S.M."/>
            <person name="Mascher T."/>
            <person name="Medema M.H."/>
            <person name="Devos D.P."/>
            <person name="Kaster A.-K."/>
            <person name="Ovreas L."/>
            <person name="Rohde M."/>
            <person name="Galperin M.Y."/>
            <person name="Jogler C."/>
        </authorList>
    </citation>
    <scope>NUCLEOTIDE SEQUENCE [LARGE SCALE GENOMIC DNA]</scope>
    <source>
        <strain evidence="11 12">KS4</strain>
    </source>
</reference>
<dbReference type="GO" id="GO:0005886">
    <property type="term" value="C:plasma membrane"/>
    <property type="evidence" value="ECO:0007669"/>
    <property type="project" value="UniProtKB-SubCell"/>
</dbReference>
<dbReference type="OrthoDB" id="9815614at2"/>
<dbReference type="Pfam" id="PF04290">
    <property type="entry name" value="DctQ"/>
    <property type="match status" value="1"/>
</dbReference>
<feature type="domain" description="Tripartite ATP-independent periplasmic transporters DctQ component" evidence="10">
    <location>
        <begin position="32"/>
        <end position="159"/>
    </location>
</feature>
<dbReference type="KEGG" id="pcor:KS4_24850"/>
<keyword evidence="6 9" id="KW-1133">Transmembrane helix</keyword>
<evidence type="ECO:0000256" key="6">
    <source>
        <dbReference type="ARBA" id="ARBA00022989"/>
    </source>
</evidence>